<dbReference type="GeneID" id="27422110"/>
<evidence type="ECO:0000256" key="8">
    <source>
        <dbReference type="ARBA" id="ARBA00023163"/>
    </source>
</evidence>
<evidence type="ECO:0000256" key="10">
    <source>
        <dbReference type="SAM" id="MobiDB-lite"/>
    </source>
</evidence>
<accession>V5E3H6</accession>
<dbReference type="Pfam" id="PF09757">
    <property type="entry name" value="Arb2-like"/>
    <property type="match status" value="1"/>
</dbReference>
<evidence type="ECO:0000256" key="9">
    <source>
        <dbReference type="ARBA" id="ARBA00023242"/>
    </source>
</evidence>
<dbReference type="OMA" id="CFVSPAC"/>
<keyword evidence="5" id="KW-0378">Hydrolase</keyword>
<dbReference type="Pfam" id="PF00850">
    <property type="entry name" value="Hist_deacetyl"/>
    <property type="match status" value="1"/>
</dbReference>
<dbReference type="EMBL" id="KI545894">
    <property type="protein sequence ID" value="EST04726.1"/>
    <property type="molecule type" value="Genomic_DNA"/>
</dbReference>
<feature type="region of interest" description="Disordered" evidence="10">
    <location>
        <begin position="1"/>
        <end position="83"/>
    </location>
</feature>
<dbReference type="PRINTS" id="PR01270">
    <property type="entry name" value="HDASUPER"/>
</dbReference>
<dbReference type="Proteomes" id="UP000019377">
    <property type="component" value="Unassembled WGS sequence"/>
</dbReference>
<dbReference type="HOGENOM" id="CLU_007727_4_0_1"/>
<evidence type="ECO:0000313" key="14">
    <source>
        <dbReference type="Proteomes" id="UP000019377"/>
    </source>
</evidence>
<dbReference type="InterPro" id="IPR019154">
    <property type="entry name" value="Arb2-like_domain"/>
</dbReference>
<dbReference type="STRING" id="1365824.V5E3H6"/>
<keyword evidence="6" id="KW-0156">Chromatin regulator</keyword>
<dbReference type="InterPro" id="IPR037138">
    <property type="entry name" value="His_deacetylse_dom_sf"/>
</dbReference>
<dbReference type="GO" id="GO:0000118">
    <property type="term" value="C:histone deacetylase complex"/>
    <property type="evidence" value="ECO:0007669"/>
    <property type="project" value="TreeGrafter"/>
</dbReference>
<dbReference type="PANTHER" id="PTHR10625">
    <property type="entry name" value="HISTONE DEACETYLASE HDAC1-RELATED"/>
    <property type="match status" value="1"/>
</dbReference>
<dbReference type="OrthoDB" id="424012at2759"/>
<comment type="subcellular location">
    <subcellularLocation>
        <location evidence="1">Nucleus</location>
    </subcellularLocation>
</comment>
<dbReference type="InterPro" id="IPR023696">
    <property type="entry name" value="Ureohydrolase_dom_sf"/>
</dbReference>
<evidence type="ECO:0000259" key="12">
    <source>
        <dbReference type="Pfam" id="PF09757"/>
    </source>
</evidence>
<feature type="domain" description="Arb2-like" evidence="12">
    <location>
        <begin position="469"/>
        <end position="730"/>
    </location>
</feature>
<evidence type="ECO:0000259" key="11">
    <source>
        <dbReference type="Pfam" id="PF00850"/>
    </source>
</evidence>
<keyword evidence="14" id="KW-1185">Reference proteome</keyword>
<evidence type="ECO:0000256" key="3">
    <source>
        <dbReference type="ARBA" id="ARBA00012111"/>
    </source>
</evidence>
<organism evidence="13 14">
    <name type="scientific">Kalmanozyma brasiliensis (strain GHG001)</name>
    <name type="common">Yeast</name>
    <name type="synonym">Pseudozyma brasiliensis</name>
    <dbReference type="NCBI Taxonomy" id="1365824"/>
    <lineage>
        <taxon>Eukaryota</taxon>
        <taxon>Fungi</taxon>
        <taxon>Dikarya</taxon>
        <taxon>Basidiomycota</taxon>
        <taxon>Ustilaginomycotina</taxon>
        <taxon>Ustilaginomycetes</taxon>
        <taxon>Ustilaginales</taxon>
        <taxon>Ustilaginaceae</taxon>
        <taxon>Kalmanozyma</taxon>
    </lineage>
</organism>
<gene>
    <name evidence="13" type="ORF">PSEUBRA_SCAF8g02105</name>
</gene>
<keyword evidence="8" id="KW-0804">Transcription</keyword>
<evidence type="ECO:0000256" key="1">
    <source>
        <dbReference type="ARBA" id="ARBA00004123"/>
    </source>
</evidence>
<protein>
    <recommendedName>
        <fullName evidence="3">histone deacetylase</fullName>
        <ecNumber evidence="3">3.5.1.98</ecNumber>
    </recommendedName>
</protein>
<dbReference type="EC" id="3.5.1.98" evidence="3"/>
<evidence type="ECO:0000256" key="4">
    <source>
        <dbReference type="ARBA" id="ARBA00022491"/>
    </source>
</evidence>
<dbReference type="PANTHER" id="PTHR10625:SF5">
    <property type="entry name" value="HISTONE DEACETYLASE"/>
    <property type="match status" value="1"/>
</dbReference>
<evidence type="ECO:0000256" key="7">
    <source>
        <dbReference type="ARBA" id="ARBA00023015"/>
    </source>
</evidence>
<keyword evidence="4" id="KW-0678">Repressor</keyword>
<dbReference type="eggNOG" id="KOG1343">
    <property type="taxonomic scope" value="Eukaryota"/>
</dbReference>
<evidence type="ECO:0000313" key="13">
    <source>
        <dbReference type="EMBL" id="EST04726.1"/>
    </source>
</evidence>
<proteinExistence type="inferred from homology"/>
<comment type="similarity">
    <text evidence="2">Belongs to the histone deacetylase family. HD type 2 subfamily.</text>
</comment>
<dbReference type="SUPFAM" id="SSF52768">
    <property type="entry name" value="Arginase/deacetylase"/>
    <property type="match status" value="1"/>
</dbReference>
<dbReference type="Gene3D" id="3.40.800.20">
    <property type="entry name" value="Histone deacetylase domain"/>
    <property type="match status" value="1"/>
</dbReference>
<evidence type="ECO:0000256" key="6">
    <source>
        <dbReference type="ARBA" id="ARBA00022853"/>
    </source>
</evidence>
<feature type="domain" description="Histone deacetylase" evidence="11">
    <location>
        <begin position="108"/>
        <end position="409"/>
    </location>
</feature>
<evidence type="ECO:0000256" key="5">
    <source>
        <dbReference type="ARBA" id="ARBA00022801"/>
    </source>
</evidence>
<feature type="compositionally biased region" description="Polar residues" evidence="10">
    <location>
        <begin position="1"/>
        <end position="10"/>
    </location>
</feature>
<dbReference type="InterPro" id="IPR000286">
    <property type="entry name" value="HDACs"/>
</dbReference>
<reference evidence="14" key="1">
    <citation type="journal article" date="2013" name="Genome Announc.">
        <title>Draft genome sequence of Pseudozyma brasiliensis sp. nov. strain GHG001, a high producer of endo-1,4-xylanase isolated from an insect pest of sugarcane.</title>
        <authorList>
            <person name="Oliveira J.V.D.C."/>
            <person name="dos Santos R.A.C."/>
            <person name="Borges T.A."/>
            <person name="Riano-Pachon D.M."/>
            <person name="Goldman G.H."/>
        </authorList>
    </citation>
    <scope>NUCLEOTIDE SEQUENCE [LARGE SCALE GENOMIC DNA]</scope>
    <source>
        <strain evidence="14">GHG001</strain>
    </source>
</reference>
<evidence type="ECO:0000256" key="2">
    <source>
        <dbReference type="ARBA" id="ARBA00007738"/>
    </source>
</evidence>
<dbReference type="AlphaFoldDB" id="V5E3H6"/>
<feature type="compositionally biased region" description="Low complexity" evidence="10">
    <location>
        <begin position="45"/>
        <end position="65"/>
    </location>
</feature>
<dbReference type="InterPro" id="IPR023801">
    <property type="entry name" value="His_deacetylse_dom"/>
</dbReference>
<keyword evidence="9" id="KW-0539">Nucleus</keyword>
<dbReference type="GO" id="GO:0040029">
    <property type="term" value="P:epigenetic regulation of gene expression"/>
    <property type="evidence" value="ECO:0007669"/>
    <property type="project" value="TreeGrafter"/>
</dbReference>
<sequence length="743" mass="81004">MPEPSQSAVFSSREEPIVVDDDDDVVPVTAAVNLPAHSPNNSLRDITPAASISASSTNSSDQANALQPNGSSGGDDALDTSSPQDKFRTGYVFSADMMLHVNPIEPEHPERPLRIWKIFLGFKKHDLFTHMKRIPIREAKEDEVALVHDKGIWEGVTRSALYRADVLKEQVPMLEISSSLYVNEHSAYAARLSCGGAIELCDAVASGRIRNGFAIVRPPGHHAEPQKSMGFCFFNNVAVATQVVMQKNPDIQKVLILDWDVHHGNGTQRAFEDNPNVMYMSLHRYDEDGSFYPGSSYGNYTSIGIGNGAHYSVNVPWPTRGMGDADYLYAFHNLIMPIAQEFSPDLVIISAGFDAAEGDPIGQNKVTPGGFAQMTHLLTSLCNGKVAVVLEGGYNPDAVASSALAVTDVLLSFNTLPPSSTVASTIAAETVRRVREEHQTKWTSLKVAGAGVNDVETNPARAPDAVKIGDMLAEYRNSVIANEFDLFEIPLDATPHRHFAGHVLCSEGILDSFSTIIFFVHDMGNLRLERPRASAAYEEDALQLVDASRRILKYAKKRNYGIVDLNIINCFSAQKVISPSGVRRTATEVELLKLDEAKKAAAFIWDNVVALARSSGGEKKIVLLGFGSGCDALTSIVDERDVKSDVRAVVNVVGYGEMPCVSINADLDKKKWYYRRSLVLAPEDHRHLLDRGEAAPLKRFGKIKPVADTAAINIFSSRFGEIKSFLDVKLNPSKKAGIANAAP</sequence>
<keyword evidence="7" id="KW-0805">Transcription regulation</keyword>
<name>V5E3H6_KALBG</name>
<dbReference type="GO" id="GO:0141221">
    <property type="term" value="F:histone deacetylase activity, hydrolytic mechanism"/>
    <property type="evidence" value="ECO:0007669"/>
    <property type="project" value="UniProtKB-EC"/>
</dbReference>
<dbReference type="RefSeq" id="XP_016289715.1">
    <property type="nucleotide sequence ID" value="XM_016439398.1"/>
</dbReference>